<dbReference type="AlphaFoldDB" id="B8C0F5"/>
<dbReference type="PANTHER" id="PTHR34957:SF1">
    <property type="entry name" value="NUCLEAR TRANSPORT FACTOR 2 (NTF2) FAMILY PROTEIN"/>
    <property type="match status" value="1"/>
</dbReference>
<feature type="signal peptide" evidence="2">
    <location>
        <begin position="1"/>
        <end position="26"/>
    </location>
</feature>
<feature type="region of interest" description="Disordered" evidence="1">
    <location>
        <begin position="544"/>
        <end position="644"/>
    </location>
</feature>
<feature type="region of interest" description="Disordered" evidence="1">
    <location>
        <begin position="84"/>
        <end position="116"/>
    </location>
</feature>
<dbReference type="PROSITE" id="PS51257">
    <property type="entry name" value="PROKAR_LIPOPROTEIN"/>
    <property type="match status" value="1"/>
</dbReference>
<feature type="chain" id="PRO_5002866122" description="SnoaL-like domain-containing protein" evidence="2">
    <location>
        <begin position="27"/>
        <end position="792"/>
    </location>
</feature>
<feature type="compositionally biased region" description="Polar residues" evidence="1">
    <location>
        <begin position="490"/>
        <end position="504"/>
    </location>
</feature>
<name>B8C0F5_THAPS</name>
<feature type="compositionally biased region" description="Acidic residues" evidence="1">
    <location>
        <begin position="546"/>
        <end position="559"/>
    </location>
</feature>
<dbReference type="Gene3D" id="3.10.450.50">
    <property type="match status" value="1"/>
</dbReference>
<sequence length="792" mass="86562">MTSFRHTTSTMMLMSLMVSSCVIAYAFTSRQATPPLRQMKHQSTPCVGISQSDRLRPIYSSTSYTTFGKSSSTQLYAVNDDDISVETSEEDKDEGVDDNSFDESEPHIDDDDDDDDDIITQKLRRNAQNGPINPMKELDKMAKENQDEALNSSDIEVTVSAVNTTNAASTSTDTNGSELLVAKTSSLYSYLMANNMHPEFDPDVSHDEEYLEELFKELLSRKGSELSRLGPGIATLPLDPYSEEAKVEGNLAKKEVALQQVIEQLKPNYEQEWDREKLEEAHRLKMEIDQMHADDCGAVLLANLAFYEAFSARDDEWMNDVWWHSPSVICIHPSHPPLIGSTAVLESFKTMFLNGMKGSSRSSGRSAAANMGGYMTPANIRGLSVRGTTASLVCDEEVNAKSYDRSGNSGGVMVNKLLTTNVFRKIGGKWKMVHRHSSWHPETLAAQAAMKAKPGMVDNDTKKDDKKPPTFINDSLTKKRKGMTLRKLNGGTSRRPTGSPTIPSSLEGLDVNAVLGIPGRDEEDTRPKKAKVSSEDDFLKKLLGLGEDDDGEKDGDEDASSATSVGDALADLLGGKAQSDTTHTTGSGTPEDPFVTRRVIQLGPEDLKKLKGNSNIVGDGGSEQDADFVDDEDSEDDDDDDSTDIVVDLRGKSEGERKELLSKIVGHVIKDTSDATIDDNTPQSSTVDVSASPYIKPKQLSPTQKCISTIRRLSEQGLLSSNQKRILLTNIIASSAKGETSMVQVAYELLCTDDEDAAHDDSNQTVEGDLAGMEDFTEQCIVFATSAEEADF</sequence>
<feature type="region of interest" description="Disordered" evidence="1">
    <location>
        <begin position="516"/>
        <end position="535"/>
    </location>
</feature>
<keyword evidence="5" id="KW-1185">Reference proteome</keyword>
<feature type="compositionally biased region" description="Polar residues" evidence="1">
    <location>
        <begin position="578"/>
        <end position="588"/>
    </location>
</feature>
<dbReference type="InParanoid" id="B8C0F5"/>
<dbReference type="InterPro" id="IPR037401">
    <property type="entry name" value="SnoaL-like"/>
</dbReference>
<gene>
    <name evidence="4" type="ORF">THAPSDRAFT_22449</name>
</gene>
<dbReference type="KEGG" id="tps:THAPSDRAFT_22449"/>
<evidence type="ECO:0000259" key="3">
    <source>
        <dbReference type="Pfam" id="PF13474"/>
    </source>
</evidence>
<dbReference type="HOGENOM" id="CLU_354716_0_0_1"/>
<dbReference type="RefSeq" id="XP_002289972.1">
    <property type="nucleotide sequence ID" value="XM_002289936.1"/>
</dbReference>
<evidence type="ECO:0000256" key="1">
    <source>
        <dbReference type="SAM" id="MobiDB-lite"/>
    </source>
</evidence>
<evidence type="ECO:0000313" key="4">
    <source>
        <dbReference type="EMBL" id="EED93509.1"/>
    </source>
</evidence>
<feature type="compositionally biased region" description="Basic and acidic residues" evidence="1">
    <location>
        <begin position="459"/>
        <end position="468"/>
    </location>
</feature>
<dbReference type="Proteomes" id="UP000001449">
    <property type="component" value="Chromosome 4"/>
</dbReference>
<dbReference type="PaxDb" id="35128-Thaps22449"/>
<dbReference type="GeneID" id="7451365"/>
<feature type="domain" description="SnoaL-like" evidence="3">
    <location>
        <begin position="302"/>
        <end position="438"/>
    </location>
</feature>
<dbReference type="SUPFAM" id="SSF54427">
    <property type="entry name" value="NTF2-like"/>
    <property type="match status" value="1"/>
</dbReference>
<dbReference type="PANTHER" id="PTHR34957">
    <property type="entry name" value="NUCLEAR TRANSPORT FACTOR 2 (NTF2) FAMILY PROTEIN"/>
    <property type="match status" value="1"/>
</dbReference>
<feature type="region of interest" description="Disordered" evidence="1">
    <location>
        <begin position="451"/>
        <end position="510"/>
    </location>
</feature>
<dbReference type="Pfam" id="PF13474">
    <property type="entry name" value="SnoaL_3"/>
    <property type="match status" value="1"/>
</dbReference>
<evidence type="ECO:0000256" key="2">
    <source>
        <dbReference type="SAM" id="SignalP"/>
    </source>
</evidence>
<organism evidence="4 5">
    <name type="scientific">Thalassiosira pseudonana</name>
    <name type="common">Marine diatom</name>
    <name type="synonym">Cyclotella nana</name>
    <dbReference type="NCBI Taxonomy" id="35128"/>
    <lineage>
        <taxon>Eukaryota</taxon>
        <taxon>Sar</taxon>
        <taxon>Stramenopiles</taxon>
        <taxon>Ochrophyta</taxon>
        <taxon>Bacillariophyta</taxon>
        <taxon>Coscinodiscophyceae</taxon>
        <taxon>Thalassiosirophycidae</taxon>
        <taxon>Thalassiosirales</taxon>
        <taxon>Thalassiosiraceae</taxon>
        <taxon>Thalassiosira</taxon>
    </lineage>
</organism>
<reference evidence="4 5" key="1">
    <citation type="journal article" date="2004" name="Science">
        <title>The genome of the diatom Thalassiosira pseudonana: ecology, evolution, and metabolism.</title>
        <authorList>
            <person name="Armbrust E.V."/>
            <person name="Berges J.A."/>
            <person name="Bowler C."/>
            <person name="Green B.R."/>
            <person name="Martinez D."/>
            <person name="Putnam N.H."/>
            <person name="Zhou S."/>
            <person name="Allen A.E."/>
            <person name="Apt K.E."/>
            <person name="Bechner M."/>
            <person name="Brzezinski M.A."/>
            <person name="Chaal B.K."/>
            <person name="Chiovitti A."/>
            <person name="Davis A.K."/>
            <person name="Demarest M.S."/>
            <person name="Detter J.C."/>
            <person name="Glavina T."/>
            <person name="Goodstein D."/>
            <person name="Hadi M.Z."/>
            <person name="Hellsten U."/>
            <person name="Hildebrand M."/>
            <person name="Jenkins B.D."/>
            <person name="Jurka J."/>
            <person name="Kapitonov V.V."/>
            <person name="Kroger N."/>
            <person name="Lau W.W."/>
            <person name="Lane T.W."/>
            <person name="Larimer F.W."/>
            <person name="Lippmeier J.C."/>
            <person name="Lucas S."/>
            <person name="Medina M."/>
            <person name="Montsant A."/>
            <person name="Obornik M."/>
            <person name="Parker M.S."/>
            <person name="Palenik B."/>
            <person name="Pazour G.J."/>
            <person name="Richardson P.M."/>
            <person name="Rynearson T.A."/>
            <person name="Saito M.A."/>
            <person name="Schwartz D.C."/>
            <person name="Thamatrakoln K."/>
            <person name="Valentin K."/>
            <person name="Vardi A."/>
            <person name="Wilkerson F.P."/>
            <person name="Rokhsar D.S."/>
        </authorList>
    </citation>
    <scope>NUCLEOTIDE SEQUENCE [LARGE SCALE GENOMIC DNA]</scope>
    <source>
        <strain evidence="4 5">CCMP1335</strain>
    </source>
</reference>
<feature type="compositionally biased region" description="Basic and acidic residues" evidence="1">
    <location>
        <begin position="519"/>
        <end position="535"/>
    </location>
</feature>
<keyword evidence="2" id="KW-0732">Signal</keyword>
<dbReference type="EMBL" id="CM000641">
    <property type="protein sequence ID" value="EED93509.1"/>
    <property type="molecule type" value="Genomic_DNA"/>
</dbReference>
<proteinExistence type="predicted"/>
<evidence type="ECO:0000313" key="5">
    <source>
        <dbReference type="Proteomes" id="UP000001449"/>
    </source>
</evidence>
<dbReference type="eggNOG" id="ENOG502QPVH">
    <property type="taxonomic scope" value="Eukaryota"/>
</dbReference>
<protein>
    <recommendedName>
        <fullName evidence="3">SnoaL-like domain-containing protein</fullName>
    </recommendedName>
</protein>
<dbReference type="OMA" id="NWTHAIN"/>
<reference evidence="4 5" key="2">
    <citation type="journal article" date="2008" name="Nature">
        <title>The Phaeodactylum genome reveals the evolutionary history of diatom genomes.</title>
        <authorList>
            <person name="Bowler C."/>
            <person name="Allen A.E."/>
            <person name="Badger J.H."/>
            <person name="Grimwood J."/>
            <person name="Jabbari K."/>
            <person name="Kuo A."/>
            <person name="Maheswari U."/>
            <person name="Martens C."/>
            <person name="Maumus F."/>
            <person name="Otillar R.P."/>
            <person name="Rayko E."/>
            <person name="Salamov A."/>
            <person name="Vandepoele K."/>
            <person name="Beszteri B."/>
            <person name="Gruber A."/>
            <person name="Heijde M."/>
            <person name="Katinka M."/>
            <person name="Mock T."/>
            <person name="Valentin K."/>
            <person name="Verret F."/>
            <person name="Berges J.A."/>
            <person name="Brownlee C."/>
            <person name="Cadoret J.P."/>
            <person name="Chiovitti A."/>
            <person name="Choi C.J."/>
            <person name="Coesel S."/>
            <person name="De Martino A."/>
            <person name="Detter J.C."/>
            <person name="Durkin C."/>
            <person name="Falciatore A."/>
            <person name="Fournet J."/>
            <person name="Haruta M."/>
            <person name="Huysman M.J."/>
            <person name="Jenkins B.D."/>
            <person name="Jiroutova K."/>
            <person name="Jorgensen R.E."/>
            <person name="Joubert Y."/>
            <person name="Kaplan A."/>
            <person name="Kroger N."/>
            <person name="Kroth P.G."/>
            <person name="La Roche J."/>
            <person name="Lindquist E."/>
            <person name="Lommer M."/>
            <person name="Martin-Jezequel V."/>
            <person name="Lopez P.J."/>
            <person name="Lucas S."/>
            <person name="Mangogna M."/>
            <person name="McGinnis K."/>
            <person name="Medlin L.K."/>
            <person name="Montsant A."/>
            <person name="Oudot-Le Secq M.P."/>
            <person name="Napoli C."/>
            <person name="Obornik M."/>
            <person name="Parker M.S."/>
            <person name="Petit J.L."/>
            <person name="Porcel B.M."/>
            <person name="Poulsen N."/>
            <person name="Robison M."/>
            <person name="Rychlewski L."/>
            <person name="Rynearson T.A."/>
            <person name="Schmutz J."/>
            <person name="Shapiro H."/>
            <person name="Siaut M."/>
            <person name="Stanley M."/>
            <person name="Sussman M.R."/>
            <person name="Taylor A.R."/>
            <person name="Vardi A."/>
            <person name="von Dassow P."/>
            <person name="Vyverman W."/>
            <person name="Willis A."/>
            <person name="Wyrwicz L.S."/>
            <person name="Rokhsar D.S."/>
            <person name="Weissenbach J."/>
            <person name="Armbrust E.V."/>
            <person name="Green B.R."/>
            <person name="Van de Peer Y."/>
            <person name="Grigoriev I.V."/>
        </authorList>
    </citation>
    <scope>NUCLEOTIDE SEQUENCE [LARGE SCALE GENOMIC DNA]</scope>
    <source>
        <strain evidence="4 5">CCMP1335</strain>
    </source>
</reference>
<feature type="compositionally biased region" description="Acidic residues" evidence="1">
    <location>
        <begin position="622"/>
        <end position="643"/>
    </location>
</feature>
<dbReference type="InterPro" id="IPR032710">
    <property type="entry name" value="NTF2-like_dom_sf"/>
</dbReference>
<accession>B8C0F5</accession>